<keyword evidence="2" id="KW-0479">Metal-binding</keyword>
<organism evidence="4 5">
    <name type="scientific">Roseivirga thermotolerans</name>
    <dbReference type="NCBI Taxonomy" id="1758176"/>
    <lineage>
        <taxon>Bacteria</taxon>
        <taxon>Pseudomonadati</taxon>
        <taxon>Bacteroidota</taxon>
        <taxon>Cytophagia</taxon>
        <taxon>Cytophagales</taxon>
        <taxon>Roseivirgaceae</taxon>
        <taxon>Roseivirga</taxon>
    </lineage>
</organism>
<proteinExistence type="inferred from homology"/>
<keyword evidence="5" id="KW-1185">Reference proteome</keyword>
<dbReference type="PANTHER" id="PTHR30632:SF14">
    <property type="entry name" value="TUNGSTATE_MOLYBDATE_CHROMATE-BINDING PROTEIN MODA"/>
    <property type="match status" value="1"/>
</dbReference>
<dbReference type="Pfam" id="PF13531">
    <property type="entry name" value="SBP_bac_11"/>
    <property type="match status" value="1"/>
</dbReference>
<dbReference type="EMBL" id="BNAG01000004">
    <property type="protein sequence ID" value="GHE72810.1"/>
    <property type="molecule type" value="Genomic_DNA"/>
</dbReference>
<comment type="similarity">
    <text evidence="1">Belongs to the bacterial solute-binding protein ModA family.</text>
</comment>
<evidence type="ECO:0000256" key="2">
    <source>
        <dbReference type="ARBA" id="ARBA00022723"/>
    </source>
</evidence>
<protein>
    <submittedName>
        <fullName evidence="4">Molybdate ABC transporter substrate-binding protein</fullName>
    </submittedName>
</protein>
<keyword evidence="3" id="KW-0732">Signal</keyword>
<gene>
    <name evidence="4" type="primary">modB</name>
    <name evidence="4" type="ORF">GCM10011340_31580</name>
</gene>
<dbReference type="Gene3D" id="3.40.190.10">
    <property type="entry name" value="Periplasmic binding protein-like II"/>
    <property type="match status" value="2"/>
</dbReference>
<dbReference type="CDD" id="cd13539">
    <property type="entry name" value="PBP2_AvModA"/>
    <property type="match status" value="1"/>
</dbReference>
<accession>A0ABQ3IAY1</accession>
<evidence type="ECO:0000256" key="1">
    <source>
        <dbReference type="ARBA" id="ARBA00009175"/>
    </source>
</evidence>
<dbReference type="InterPro" id="IPR044084">
    <property type="entry name" value="AvModA-like_subst-bd"/>
</dbReference>
<name>A0ABQ3IAY1_9BACT</name>
<evidence type="ECO:0000313" key="5">
    <source>
        <dbReference type="Proteomes" id="UP000658258"/>
    </source>
</evidence>
<reference evidence="5" key="1">
    <citation type="journal article" date="2019" name="Int. J. Syst. Evol. Microbiol.">
        <title>The Global Catalogue of Microorganisms (GCM) 10K type strain sequencing project: providing services to taxonomists for standard genome sequencing and annotation.</title>
        <authorList>
            <consortium name="The Broad Institute Genomics Platform"/>
            <consortium name="The Broad Institute Genome Sequencing Center for Infectious Disease"/>
            <person name="Wu L."/>
            <person name="Ma J."/>
        </authorList>
    </citation>
    <scope>NUCLEOTIDE SEQUENCE [LARGE SCALE GENOMIC DNA]</scope>
    <source>
        <strain evidence="5">CGMCC 1.15111</strain>
    </source>
</reference>
<dbReference type="PANTHER" id="PTHR30632">
    <property type="entry name" value="MOLYBDATE-BINDING PERIPLASMIC PROTEIN"/>
    <property type="match status" value="1"/>
</dbReference>
<evidence type="ECO:0000256" key="3">
    <source>
        <dbReference type="ARBA" id="ARBA00022729"/>
    </source>
</evidence>
<dbReference type="SUPFAM" id="SSF53850">
    <property type="entry name" value="Periplasmic binding protein-like II"/>
    <property type="match status" value="1"/>
</dbReference>
<dbReference type="PIRSF" id="PIRSF004846">
    <property type="entry name" value="ModA"/>
    <property type="match status" value="1"/>
</dbReference>
<dbReference type="Proteomes" id="UP000658258">
    <property type="component" value="Unassembled WGS sequence"/>
</dbReference>
<dbReference type="InterPro" id="IPR005950">
    <property type="entry name" value="ModA"/>
</dbReference>
<dbReference type="NCBIfam" id="TIGR01256">
    <property type="entry name" value="modA"/>
    <property type="match status" value="1"/>
</dbReference>
<dbReference type="InterPro" id="IPR050682">
    <property type="entry name" value="ModA/WtpA"/>
</dbReference>
<evidence type="ECO:0000313" key="4">
    <source>
        <dbReference type="EMBL" id="GHE72810.1"/>
    </source>
</evidence>
<sequence length="229" mass="25377">MQFAMNALVEAYEAETGTQCEIILGSSGKLTAQIQEGAPYDLFFSADMKFPEALKATGNTIGEPIIYAQGQLVLWTSRKSPLHRVIEITRKETNHIALANPKTAPYGEAAIQVLRNLDLYDMVNSKLVYGESISQVNQFVISGAAEYGFTAKPVVLSPNMSSKGNWITIPDSLHAPINQAMVILRNERSMTDEAQRFMEFVLSEKGKALLQKFGYKTPPSKPFPTEERL</sequence>
<comment type="caution">
    <text evidence="4">The sequence shown here is derived from an EMBL/GenBank/DDBJ whole genome shotgun (WGS) entry which is preliminary data.</text>
</comment>